<dbReference type="Gene3D" id="2.60.120.10">
    <property type="entry name" value="Jelly Rolls"/>
    <property type="match status" value="3"/>
</dbReference>
<evidence type="ECO:0000256" key="1">
    <source>
        <dbReference type="SAM" id="MobiDB-lite"/>
    </source>
</evidence>
<name>A0A813LZ89_POLGL</name>
<organism evidence="3 4">
    <name type="scientific">Polarella glacialis</name>
    <name type="common">Dinoflagellate</name>
    <dbReference type="NCBI Taxonomy" id="89957"/>
    <lineage>
        <taxon>Eukaryota</taxon>
        <taxon>Sar</taxon>
        <taxon>Alveolata</taxon>
        <taxon>Dinophyceae</taxon>
        <taxon>Suessiales</taxon>
        <taxon>Suessiaceae</taxon>
        <taxon>Polarella</taxon>
    </lineage>
</organism>
<dbReference type="InterPro" id="IPR018488">
    <property type="entry name" value="cNMP-bd_CS"/>
</dbReference>
<dbReference type="SUPFAM" id="SSF51206">
    <property type="entry name" value="cAMP-binding domain-like"/>
    <property type="match status" value="2"/>
</dbReference>
<dbReference type="Proteomes" id="UP000626109">
    <property type="component" value="Unassembled WGS sequence"/>
</dbReference>
<gene>
    <name evidence="3" type="ORF">PGLA2088_LOCUS50764</name>
</gene>
<feature type="compositionally biased region" description="Low complexity" evidence="1">
    <location>
        <begin position="681"/>
        <end position="699"/>
    </location>
</feature>
<proteinExistence type="predicted"/>
<dbReference type="Pfam" id="PF00027">
    <property type="entry name" value="cNMP_binding"/>
    <property type="match status" value="1"/>
</dbReference>
<feature type="compositionally biased region" description="Low complexity" evidence="1">
    <location>
        <begin position="460"/>
        <end position="495"/>
    </location>
</feature>
<evidence type="ECO:0000259" key="2">
    <source>
        <dbReference type="PROSITE" id="PS50042"/>
    </source>
</evidence>
<dbReference type="PANTHER" id="PTHR23011">
    <property type="entry name" value="CYCLIC NUCLEOTIDE-BINDING DOMAIN CONTAINING PROTEIN"/>
    <property type="match status" value="1"/>
</dbReference>
<feature type="region of interest" description="Disordered" evidence="1">
    <location>
        <begin position="453"/>
        <end position="495"/>
    </location>
</feature>
<reference evidence="3" key="1">
    <citation type="submission" date="2021-02" db="EMBL/GenBank/DDBJ databases">
        <authorList>
            <person name="Dougan E. K."/>
            <person name="Rhodes N."/>
            <person name="Thang M."/>
            <person name="Chan C."/>
        </authorList>
    </citation>
    <scope>NUCLEOTIDE SEQUENCE</scope>
</reference>
<dbReference type="EMBL" id="CAJNNW010037462">
    <property type="protein sequence ID" value="CAE8741988.1"/>
    <property type="molecule type" value="Genomic_DNA"/>
</dbReference>
<protein>
    <recommendedName>
        <fullName evidence="2">Cyclic nucleotide-binding domain-containing protein</fullName>
    </recommendedName>
</protein>
<feature type="region of interest" description="Disordered" evidence="1">
    <location>
        <begin position="64"/>
        <end position="91"/>
    </location>
</feature>
<evidence type="ECO:0000313" key="4">
    <source>
        <dbReference type="Proteomes" id="UP000626109"/>
    </source>
</evidence>
<dbReference type="AlphaFoldDB" id="A0A813LZ89"/>
<feature type="domain" description="Cyclic nucleotide-binding" evidence="2">
    <location>
        <begin position="184"/>
        <end position="228"/>
    </location>
</feature>
<feature type="region of interest" description="Disordered" evidence="1">
    <location>
        <begin position="507"/>
        <end position="551"/>
    </location>
</feature>
<sequence length="773" mass="82337">MERLSILLNFKFFQELDVGLQTQLSSIVQKQSLDEGEVLFRQGDPPGKCYVVLDGEVNIFVRSGEELDPETDSRTGTPRVQRETSKETSCSAAVLDEPLDTGTGGCTFLSEVPFDTKGDPAASGDQSPPSRQGSKSPPSRKGSKSRKYTIDMSLEEFQVPSLLQTRILEPFSVFHSESSFGAHVATISSGSLLGELALMNDAHRSASAMCATDCNFLVIHRHDFDSLLKAERVRKTEEKLFFLKAHAPGFQDLPNPQNWTKYYQPISVRPGHVFLEQGKVATNSCWILIKGCIQFWQRDDPECKTDAPATNVVASGRQRRKSSKECLVGTLTANGLCGSIPGHDSELFTVKALMPCEVYCLSQSALRRLPKDHVDLIYGYIAQSTAWRLARHTKDRSCRVAIENLTPGVTVGHSEADVRFFASLPLHLPIEAFLAQEPLEGQNTDVLSLATSKTGLQDGSNNNNHNNNSSNNTTNNNNNNNNNNTNNNNHNNFNNNALALLRTPPAPSSLALSRTASAPSLGGGTTGSTNNNNHNNKKAARPASATGSGPQGLNLSSVLHALPDYGGTALGFASRASLASACPTRPHSAAGFRSAVSSLPTPSRPLSAAAGRGKHIGGFGPSPAPARPYSAALAKAQSLAALAAAPGSSLPESAATSSAVVLRRPQSAVALSSKSREGAVPRPSRPGSAAASRSKLSAAGNVPRLRRPHSASGLTSSVTAVDRRSSSNAHQSGTRTPGRTGSKRAGASAHLSLKHESESQICFKLRPWNLGEF</sequence>
<dbReference type="CDD" id="cd00038">
    <property type="entry name" value="CAP_ED"/>
    <property type="match status" value="3"/>
</dbReference>
<dbReference type="PROSITE" id="PS00889">
    <property type="entry name" value="CNMP_BINDING_2"/>
    <property type="match status" value="1"/>
</dbReference>
<dbReference type="InterPro" id="IPR018490">
    <property type="entry name" value="cNMP-bd_dom_sf"/>
</dbReference>
<dbReference type="InterPro" id="IPR014710">
    <property type="entry name" value="RmlC-like_jellyroll"/>
</dbReference>
<comment type="caution">
    <text evidence="3">The sequence shown here is derived from an EMBL/GenBank/DDBJ whole genome shotgun (WGS) entry which is preliminary data.</text>
</comment>
<accession>A0A813LZ89</accession>
<feature type="compositionally biased region" description="Polar residues" evidence="1">
    <location>
        <begin position="726"/>
        <end position="739"/>
    </location>
</feature>
<feature type="region of interest" description="Disordered" evidence="1">
    <location>
        <begin position="583"/>
        <end position="628"/>
    </location>
</feature>
<feature type="domain" description="Cyclic nucleotide-binding" evidence="2">
    <location>
        <begin position="12"/>
        <end position="66"/>
    </location>
</feature>
<dbReference type="PROSITE" id="PS50042">
    <property type="entry name" value="CNMP_BINDING_3"/>
    <property type="match status" value="2"/>
</dbReference>
<evidence type="ECO:0000313" key="3">
    <source>
        <dbReference type="EMBL" id="CAE8741988.1"/>
    </source>
</evidence>
<feature type="region of interest" description="Disordered" evidence="1">
    <location>
        <begin position="104"/>
        <end position="146"/>
    </location>
</feature>
<feature type="region of interest" description="Disordered" evidence="1">
    <location>
        <begin position="668"/>
        <end position="753"/>
    </location>
</feature>
<dbReference type="PANTHER" id="PTHR23011:SF28">
    <property type="entry name" value="CYCLIC NUCLEOTIDE-BINDING DOMAIN CONTAINING PROTEIN"/>
    <property type="match status" value="1"/>
</dbReference>
<dbReference type="InterPro" id="IPR000595">
    <property type="entry name" value="cNMP-bd_dom"/>
</dbReference>